<evidence type="ECO:0000313" key="3">
    <source>
        <dbReference type="EMBL" id="RPB29869.1"/>
    </source>
</evidence>
<gene>
    <name evidence="3" type="ORF">L211DRAFT_47634</name>
</gene>
<feature type="compositionally biased region" description="Basic and acidic residues" evidence="2">
    <location>
        <begin position="78"/>
        <end position="92"/>
    </location>
</feature>
<sequence>MFKPPPTISHTPKSPVTADASRDTMPASGGDTKTKATDAPAELSAVVDDLLDNLSKKFVTVSLEIYEKMDAMSKRLDAMERGETRGETKAGDRVNVSVGE</sequence>
<proteinExistence type="inferred from homology"/>
<accession>A0A3N4M8T4</accession>
<keyword evidence="4" id="KW-1185">Reference proteome</keyword>
<feature type="region of interest" description="Disordered" evidence="2">
    <location>
        <begin position="78"/>
        <end position="100"/>
    </location>
</feature>
<evidence type="ECO:0000256" key="2">
    <source>
        <dbReference type="SAM" id="MobiDB-lite"/>
    </source>
</evidence>
<dbReference type="STRING" id="1051890.A0A3N4M8T4"/>
<dbReference type="EMBL" id="ML121527">
    <property type="protein sequence ID" value="RPB29869.1"/>
    <property type="molecule type" value="Genomic_DNA"/>
</dbReference>
<protein>
    <submittedName>
        <fullName evidence="3">Uncharacterized protein</fullName>
    </submittedName>
</protein>
<dbReference type="AlphaFoldDB" id="A0A3N4M8T4"/>
<name>A0A3N4M8T4_9PEZI</name>
<comment type="similarity">
    <text evidence="1">Belongs to the HSBP1 family.</text>
</comment>
<reference evidence="3 4" key="1">
    <citation type="journal article" date="2018" name="Nat. Ecol. Evol.">
        <title>Pezizomycetes genomes reveal the molecular basis of ectomycorrhizal truffle lifestyle.</title>
        <authorList>
            <person name="Murat C."/>
            <person name="Payen T."/>
            <person name="Noel B."/>
            <person name="Kuo A."/>
            <person name="Morin E."/>
            <person name="Chen J."/>
            <person name="Kohler A."/>
            <person name="Krizsan K."/>
            <person name="Balestrini R."/>
            <person name="Da Silva C."/>
            <person name="Montanini B."/>
            <person name="Hainaut M."/>
            <person name="Levati E."/>
            <person name="Barry K.W."/>
            <person name="Belfiori B."/>
            <person name="Cichocki N."/>
            <person name="Clum A."/>
            <person name="Dockter R.B."/>
            <person name="Fauchery L."/>
            <person name="Guy J."/>
            <person name="Iotti M."/>
            <person name="Le Tacon F."/>
            <person name="Lindquist E.A."/>
            <person name="Lipzen A."/>
            <person name="Malagnac F."/>
            <person name="Mello A."/>
            <person name="Molinier V."/>
            <person name="Miyauchi S."/>
            <person name="Poulain J."/>
            <person name="Riccioni C."/>
            <person name="Rubini A."/>
            <person name="Sitrit Y."/>
            <person name="Splivallo R."/>
            <person name="Traeger S."/>
            <person name="Wang M."/>
            <person name="Zifcakova L."/>
            <person name="Wipf D."/>
            <person name="Zambonelli A."/>
            <person name="Paolocci F."/>
            <person name="Nowrousian M."/>
            <person name="Ottonello S."/>
            <person name="Baldrian P."/>
            <person name="Spatafora J.W."/>
            <person name="Henrissat B."/>
            <person name="Nagy L.G."/>
            <person name="Aury J.M."/>
            <person name="Wincker P."/>
            <person name="Grigoriev I.V."/>
            <person name="Bonfante P."/>
            <person name="Martin F.M."/>
        </authorList>
    </citation>
    <scope>NUCLEOTIDE SEQUENCE [LARGE SCALE GENOMIC DNA]</scope>
    <source>
        <strain evidence="3 4">ATCC MYA-4762</strain>
    </source>
</reference>
<dbReference type="GO" id="GO:0003714">
    <property type="term" value="F:transcription corepressor activity"/>
    <property type="evidence" value="ECO:0007669"/>
    <property type="project" value="InterPro"/>
</dbReference>
<dbReference type="InParanoid" id="A0A3N4M8T4"/>
<dbReference type="OrthoDB" id="4159489at2759"/>
<dbReference type="Pfam" id="PF06825">
    <property type="entry name" value="HSBP1"/>
    <property type="match status" value="1"/>
</dbReference>
<dbReference type="Gene3D" id="1.20.5.430">
    <property type="match status" value="1"/>
</dbReference>
<dbReference type="InterPro" id="IPR009643">
    <property type="entry name" value="HS1-bd"/>
</dbReference>
<evidence type="ECO:0000256" key="1">
    <source>
        <dbReference type="ARBA" id="ARBA00006349"/>
    </source>
</evidence>
<organism evidence="3 4">
    <name type="scientific">Terfezia boudieri ATCC MYA-4762</name>
    <dbReference type="NCBI Taxonomy" id="1051890"/>
    <lineage>
        <taxon>Eukaryota</taxon>
        <taxon>Fungi</taxon>
        <taxon>Dikarya</taxon>
        <taxon>Ascomycota</taxon>
        <taxon>Pezizomycotina</taxon>
        <taxon>Pezizomycetes</taxon>
        <taxon>Pezizales</taxon>
        <taxon>Pezizaceae</taxon>
        <taxon>Terfezia</taxon>
    </lineage>
</organism>
<dbReference type="Proteomes" id="UP000267821">
    <property type="component" value="Unassembled WGS sequence"/>
</dbReference>
<feature type="region of interest" description="Disordered" evidence="2">
    <location>
        <begin position="1"/>
        <end position="38"/>
    </location>
</feature>
<evidence type="ECO:0000313" key="4">
    <source>
        <dbReference type="Proteomes" id="UP000267821"/>
    </source>
</evidence>